<keyword evidence="4 6" id="KW-0175">Coiled coil</keyword>
<keyword evidence="5" id="KW-0206">Cytoskeleton</keyword>
<gene>
    <name evidence="9" type="ORF">NBR_LOCUS615</name>
</gene>
<feature type="coiled-coil region" evidence="6">
    <location>
        <begin position="123"/>
        <end position="200"/>
    </location>
</feature>
<dbReference type="AlphaFoldDB" id="A0A0N4XDL3"/>
<evidence type="ECO:0000259" key="8">
    <source>
        <dbReference type="Pfam" id="PF05010"/>
    </source>
</evidence>
<dbReference type="EMBL" id="UYSL01000298">
    <property type="protein sequence ID" value="VDL63413.1"/>
    <property type="molecule type" value="Genomic_DNA"/>
</dbReference>
<sequence length="209" mass="23941">MDQGVPDAAQQCPTITLSSSVPPSSAQGFSTPQNSRMNTESDLTKTFTRKSVIPKDVSPIPDNSTLEGVSPRERDNIKSELDSMHEDYSKLYDTYKKMRKINEEQKLEYAGLHEKYVAKVEENKHMQGKMARLREEAKNKLEQASMDMETCLRERDESLVGLRLKVRQLEMDLKTSQRELEIKKNEAKELRDICNQLMSQVEPGSDVEQ</sequence>
<evidence type="ECO:0000313" key="10">
    <source>
        <dbReference type="Proteomes" id="UP000271162"/>
    </source>
</evidence>
<dbReference type="GO" id="GO:0005856">
    <property type="term" value="C:cytoskeleton"/>
    <property type="evidence" value="ECO:0007669"/>
    <property type="project" value="UniProtKB-SubCell"/>
</dbReference>
<evidence type="ECO:0000256" key="7">
    <source>
        <dbReference type="SAM" id="MobiDB-lite"/>
    </source>
</evidence>
<feature type="compositionally biased region" description="Basic and acidic residues" evidence="7">
    <location>
        <begin position="70"/>
        <end position="82"/>
    </location>
</feature>
<protein>
    <submittedName>
        <fullName evidence="11">2P40 (inferred by orthology to a C. elegans protein)</fullName>
    </submittedName>
</protein>
<evidence type="ECO:0000256" key="4">
    <source>
        <dbReference type="ARBA" id="ARBA00023054"/>
    </source>
</evidence>
<accession>A0A0N4XDL3</accession>
<evidence type="ECO:0000256" key="2">
    <source>
        <dbReference type="ARBA" id="ARBA00009423"/>
    </source>
</evidence>
<dbReference type="InterPro" id="IPR007707">
    <property type="entry name" value="TACC_C"/>
</dbReference>
<evidence type="ECO:0000256" key="3">
    <source>
        <dbReference type="ARBA" id="ARBA00022490"/>
    </source>
</evidence>
<feature type="region of interest" description="Disordered" evidence="7">
    <location>
        <begin position="1"/>
        <end position="82"/>
    </location>
</feature>
<reference evidence="11" key="1">
    <citation type="submission" date="2017-02" db="UniProtKB">
        <authorList>
            <consortium name="WormBaseParasite"/>
        </authorList>
    </citation>
    <scope>IDENTIFICATION</scope>
</reference>
<feature type="compositionally biased region" description="Polar residues" evidence="7">
    <location>
        <begin position="11"/>
        <end position="46"/>
    </location>
</feature>
<reference evidence="9 10" key="2">
    <citation type="submission" date="2018-11" db="EMBL/GenBank/DDBJ databases">
        <authorList>
            <consortium name="Pathogen Informatics"/>
        </authorList>
    </citation>
    <scope>NUCLEOTIDE SEQUENCE [LARGE SCALE GENOMIC DNA]</scope>
</reference>
<comment type="similarity">
    <text evidence="2">Belongs to the TACC family.</text>
</comment>
<comment type="subcellular location">
    <subcellularLocation>
        <location evidence="1">Cytoplasm</location>
        <location evidence="1">Cytoskeleton</location>
    </subcellularLocation>
</comment>
<evidence type="ECO:0000256" key="6">
    <source>
        <dbReference type="SAM" id="Coils"/>
    </source>
</evidence>
<keyword evidence="10" id="KW-1185">Reference proteome</keyword>
<organism evidence="11">
    <name type="scientific">Nippostrongylus brasiliensis</name>
    <name type="common">Rat hookworm</name>
    <dbReference type="NCBI Taxonomy" id="27835"/>
    <lineage>
        <taxon>Eukaryota</taxon>
        <taxon>Metazoa</taxon>
        <taxon>Ecdysozoa</taxon>
        <taxon>Nematoda</taxon>
        <taxon>Chromadorea</taxon>
        <taxon>Rhabditida</taxon>
        <taxon>Rhabditina</taxon>
        <taxon>Rhabditomorpha</taxon>
        <taxon>Strongyloidea</taxon>
        <taxon>Heligmosomidae</taxon>
        <taxon>Nippostrongylus</taxon>
    </lineage>
</organism>
<name>A0A0N4XDL3_NIPBR</name>
<dbReference type="Proteomes" id="UP000271162">
    <property type="component" value="Unassembled WGS sequence"/>
</dbReference>
<dbReference type="STRING" id="27835.A0A0N4XDL3"/>
<proteinExistence type="inferred from homology"/>
<dbReference type="WBParaSite" id="NBR_0000061401-mRNA-1">
    <property type="protein sequence ID" value="NBR_0000061401-mRNA-1"/>
    <property type="gene ID" value="NBR_0000061401"/>
</dbReference>
<evidence type="ECO:0000256" key="1">
    <source>
        <dbReference type="ARBA" id="ARBA00004245"/>
    </source>
</evidence>
<evidence type="ECO:0000256" key="5">
    <source>
        <dbReference type="ARBA" id="ARBA00023212"/>
    </source>
</evidence>
<evidence type="ECO:0000313" key="9">
    <source>
        <dbReference type="EMBL" id="VDL63413.1"/>
    </source>
</evidence>
<dbReference type="Pfam" id="PF05010">
    <property type="entry name" value="TACC_C"/>
    <property type="match status" value="1"/>
</dbReference>
<keyword evidence="3" id="KW-0963">Cytoplasm</keyword>
<evidence type="ECO:0000313" key="11">
    <source>
        <dbReference type="WBParaSite" id="NBR_0000061401-mRNA-1"/>
    </source>
</evidence>
<feature type="domain" description="Transforming acidic coiled-coil-containing protein C-terminal" evidence="8">
    <location>
        <begin position="72"/>
        <end position="197"/>
    </location>
</feature>